<gene>
    <name evidence="1" type="ORF">BD310DRAFT_930550</name>
</gene>
<sequence>MLFALCHGSARNHCHPCRFRTAVLLPWAYYRPPPMTVCLLSGGASGVPASNSSRHHKQDDRCTERSESIAGGCTLVLRSGRWVYPDGQRGYVVS</sequence>
<protein>
    <submittedName>
        <fullName evidence="1">Uncharacterized protein</fullName>
    </submittedName>
</protein>
<evidence type="ECO:0000313" key="1">
    <source>
        <dbReference type="EMBL" id="TBU56933.1"/>
    </source>
</evidence>
<name>A0A4Q9NH36_9APHY</name>
<dbReference type="Proteomes" id="UP000292082">
    <property type="component" value="Unassembled WGS sequence"/>
</dbReference>
<accession>A0A4Q9NH36</accession>
<keyword evidence="2" id="KW-1185">Reference proteome</keyword>
<evidence type="ECO:0000313" key="2">
    <source>
        <dbReference type="Proteomes" id="UP000292082"/>
    </source>
</evidence>
<dbReference type="AlphaFoldDB" id="A0A4Q9NH36"/>
<organism evidence="1 2">
    <name type="scientific">Dichomitus squalens</name>
    <dbReference type="NCBI Taxonomy" id="114155"/>
    <lineage>
        <taxon>Eukaryota</taxon>
        <taxon>Fungi</taxon>
        <taxon>Dikarya</taxon>
        <taxon>Basidiomycota</taxon>
        <taxon>Agaricomycotina</taxon>
        <taxon>Agaricomycetes</taxon>
        <taxon>Polyporales</taxon>
        <taxon>Polyporaceae</taxon>
        <taxon>Dichomitus</taxon>
    </lineage>
</organism>
<reference evidence="1 2" key="1">
    <citation type="submission" date="2019-01" db="EMBL/GenBank/DDBJ databases">
        <title>Draft genome sequences of three monokaryotic isolates of the white-rot basidiomycete fungus Dichomitus squalens.</title>
        <authorList>
            <consortium name="DOE Joint Genome Institute"/>
            <person name="Lopez S.C."/>
            <person name="Andreopoulos B."/>
            <person name="Pangilinan J."/>
            <person name="Lipzen A."/>
            <person name="Riley R."/>
            <person name="Ahrendt S."/>
            <person name="Ng V."/>
            <person name="Barry K."/>
            <person name="Daum C."/>
            <person name="Grigoriev I.V."/>
            <person name="Hilden K.S."/>
            <person name="Makela M.R."/>
            <person name="de Vries R.P."/>
        </authorList>
    </citation>
    <scope>NUCLEOTIDE SEQUENCE [LARGE SCALE GENOMIC DNA]</scope>
    <source>
        <strain evidence="1 2">CBS 464.89</strain>
    </source>
</reference>
<proteinExistence type="predicted"/>
<dbReference type="EMBL" id="ML145144">
    <property type="protein sequence ID" value="TBU56933.1"/>
    <property type="molecule type" value="Genomic_DNA"/>
</dbReference>